<proteinExistence type="predicted"/>
<protein>
    <recommendedName>
        <fullName evidence="3">Tetratricopeptide repeat protein</fullName>
    </recommendedName>
</protein>
<gene>
    <name evidence="1" type="ORF">QJ048_22265</name>
</gene>
<evidence type="ECO:0008006" key="3">
    <source>
        <dbReference type="Google" id="ProtNLM"/>
    </source>
</evidence>
<dbReference type="EMBL" id="JASBRG010000007">
    <property type="protein sequence ID" value="MDI3322530.1"/>
    <property type="molecule type" value="Genomic_DNA"/>
</dbReference>
<evidence type="ECO:0000313" key="2">
    <source>
        <dbReference type="Proteomes" id="UP001226434"/>
    </source>
</evidence>
<accession>A0ABT6RJG0</accession>
<comment type="caution">
    <text evidence="1">The sequence shown here is derived from an EMBL/GenBank/DDBJ whole genome shotgun (WGS) entry which is preliminary data.</text>
</comment>
<keyword evidence="2" id="KW-1185">Reference proteome</keyword>
<organism evidence="1 2">
    <name type="scientific">Pinibacter soli</name>
    <dbReference type="NCBI Taxonomy" id="3044211"/>
    <lineage>
        <taxon>Bacteria</taxon>
        <taxon>Pseudomonadati</taxon>
        <taxon>Bacteroidota</taxon>
        <taxon>Chitinophagia</taxon>
        <taxon>Chitinophagales</taxon>
        <taxon>Chitinophagaceae</taxon>
        <taxon>Pinibacter</taxon>
    </lineage>
</organism>
<sequence>MITVLLALFVHQVAFAFGLYRLEKISKKSYTASEIFEAYRSLPSLIKGHELYEIKYAIASQSSNRFEEALTHYRLAMNMSSEANIWGRAGYCCQRLTKYDSSFYYYNLCYNLQPYRLMPKFALLNLYIQKGDTTAAKIMARQIIDLPLRVENKNSSYIRNYALHFLDSMAHN</sequence>
<dbReference type="SUPFAM" id="SSF48452">
    <property type="entry name" value="TPR-like"/>
    <property type="match status" value="1"/>
</dbReference>
<evidence type="ECO:0000313" key="1">
    <source>
        <dbReference type="EMBL" id="MDI3322530.1"/>
    </source>
</evidence>
<dbReference type="Proteomes" id="UP001226434">
    <property type="component" value="Unassembled WGS sequence"/>
</dbReference>
<reference evidence="1 2" key="1">
    <citation type="submission" date="2023-05" db="EMBL/GenBank/DDBJ databases">
        <title>Genome sequence of Pinibacter sp. MAH-24.</title>
        <authorList>
            <person name="Huq M.A."/>
        </authorList>
    </citation>
    <scope>NUCLEOTIDE SEQUENCE [LARGE SCALE GENOMIC DNA]</scope>
    <source>
        <strain evidence="1 2">MAH-24</strain>
    </source>
</reference>
<dbReference type="Gene3D" id="1.25.40.10">
    <property type="entry name" value="Tetratricopeptide repeat domain"/>
    <property type="match status" value="1"/>
</dbReference>
<dbReference type="RefSeq" id="WP_282336651.1">
    <property type="nucleotide sequence ID" value="NZ_JASBRG010000007.1"/>
</dbReference>
<dbReference type="InterPro" id="IPR011990">
    <property type="entry name" value="TPR-like_helical_dom_sf"/>
</dbReference>
<name>A0ABT6RJG0_9BACT</name>